<organism evidence="2 3">
    <name type="scientific">Culter alburnus</name>
    <name type="common">Topmouth culter</name>
    <dbReference type="NCBI Taxonomy" id="194366"/>
    <lineage>
        <taxon>Eukaryota</taxon>
        <taxon>Metazoa</taxon>
        <taxon>Chordata</taxon>
        <taxon>Craniata</taxon>
        <taxon>Vertebrata</taxon>
        <taxon>Euteleostomi</taxon>
        <taxon>Actinopterygii</taxon>
        <taxon>Neopterygii</taxon>
        <taxon>Teleostei</taxon>
        <taxon>Ostariophysi</taxon>
        <taxon>Cypriniformes</taxon>
        <taxon>Xenocyprididae</taxon>
        <taxon>Xenocypridinae</taxon>
        <taxon>Culter</taxon>
    </lineage>
</organism>
<feature type="region of interest" description="Disordered" evidence="1">
    <location>
        <begin position="219"/>
        <end position="240"/>
    </location>
</feature>
<keyword evidence="3" id="KW-1185">Reference proteome</keyword>
<evidence type="ECO:0000256" key="1">
    <source>
        <dbReference type="SAM" id="MobiDB-lite"/>
    </source>
</evidence>
<name>A0AAW2AXI0_CULAL</name>
<dbReference type="Proteomes" id="UP001479290">
    <property type="component" value="Unassembled WGS sequence"/>
</dbReference>
<evidence type="ECO:0000313" key="3">
    <source>
        <dbReference type="Proteomes" id="UP001479290"/>
    </source>
</evidence>
<proteinExistence type="predicted"/>
<protein>
    <submittedName>
        <fullName evidence="2">Uncharacterized protein</fullName>
    </submittedName>
</protein>
<sequence length="284" mass="30531">MFGQEPRLPVDFLLGRVQDVEVGSVHEWVREHQARLQVAFEGARARLEAAAGRRKVSHDAHVRDAPLGEGQLVYLREYGMRGRHKIQDLWSPVVYQVVKAPKEGGTVYTIAPVDDLGKTRVVHRSAVKAQIQRGGPSLASIPPPAVEDEVPPAEVSSEDVDLLMLVPATSQVSQGPVPQVLVSLDASTPQSMLVGSDGETPVGRGHEVPDFVSGVVPGPTSLSEDQSGRAGVPLRRTGRTTAGYHSNLHRLPRAVEGGTRAATVQGPISNGISIWFRPWDAGQN</sequence>
<reference evidence="2 3" key="1">
    <citation type="submission" date="2024-05" db="EMBL/GenBank/DDBJ databases">
        <title>A high-quality chromosomal-level genome assembly of Topmouth culter (Culter alburnus).</title>
        <authorList>
            <person name="Zhao H."/>
        </authorList>
    </citation>
    <scope>NUCLEOTIDE SEQUENCE [LARGE SCALE GENOMIC DNA]</scope>
    <source>
        <strain evidence="2">CATC2023</strain>
        <tissue evidence="2">Muscle</tissue>
    </source>
</reference>
<gene>
    <name evidence="2" type="ORF">ABG768_020195</name>
</gene>
<dbReference type="AlphaFoldDB" id="A0AAW2AXI0"/>
<comment type="caution">
    <text evidence="2">The sequence shown here is derived from an EMBL/GenBank/DDBJ whole genome shotgun (WGS) entry which is preliminary data.</text>
</comment>
<accession>A0AAW2AXI0</accession>
<dbReference type="EMBL" id="JAWDJR010000003">
    <property type="protein sequence ID" value="KAK9978444.1"/>
    <property type="molecule type" value="Genomic_DNA"/>
</dbReference>
<evidence type="ECO:0000313" key="2">
    <source>
        <dbReference type="EMBL" id="KAK9978444.1"/>
    </source>
</evidence>